<dbReference type="RefSeq" id="WP_209686202.1">
    <property type="nucleotide sequence ID" value="NZ_JAGGLU010000002.1"/>
</dbReference>
<organism evidence="2 3">
    <name type="scientific">Lactobacillus colini</name>
    <dbReference type="NCBI Taxonomy" id="1819254"/>
    <lineage>
        <taxon>Bacteria</taxon>
        <taxon>Bacillati</taxon>
        <taxon>Bacillota</taxon>
        <taxon>Bacilli</taxon>
        <taxon>Lactobacillales</taxon>
        <taxon>Lactobacillaceae</taxon>
        <taxon>Lactobacillus</taxon>
    </lineage>
</organism>
<dbReference type="Proteomes" id="UP001519292">
    <property type="component" value="Unassembled WGS sequence"/>
</dbReference>
<dbReference type="PROSITE" id="PS51257">
    <property type="entry name" value="PROKAR_LIPOPROTEIN"/>
    <property type="match status" value="1"/>
</dbReference>
<sequence length="202" mass="22080">MSLKKIITVSSMLISCFATFLLTQNSVVKANTFSNVTTAQRNYTQNKQDLNNVDRYIAVENNKFTILPSAYQNLNSNQISEIQEYINTANQIVKNYNAIIDVKTKKATISPYQDRSYGKNAIEIHWNYARIYLDAGQAKALATAAISGGSTALGGFFANIGGAAAGAAIGGYLSSVVGDNIKSGIWVDYNYFLGSINRFGWQ</sequence>
<feature type="chain" id="PRO_5045167247" evidence="1">
    <location>
        <begin position="31"/>
        <end position="202"/>
    </location>
</feature>
<dbReference type="EMBL" id="JAGGLU010000002">
    <property type="protein sequence ID" value="MBP2057463.1"/>
    <property type="molecule type" value="Genomic_DNA"/>
</dbReference>
<keyword evidence="1" id="KW-0732">Signal</keyword>
<comment type="caution">
    <text evidence="2">The sequence shown here is derived from an EMBL/GenBank/DDBJ whole genome shotgun (WGS) entry which is preliminary data.</text>
</comment>
<name>A0ABS4MCX8_9LACO</name>
<keyword evidence="3" id="KW-1185">Reference proteome</keyword>
<proteinExistence type="predicted"/>
<evidence type="ECO:0000313" key="2">
    <source>
        <dbReference type="EMBL" id="MBP2057463.1"/>
    </source>
</evidence>
<protein>
    <submittedName>
        <fullName evidence="2">Membrane protein</fullName>
    </submittedName>
</protein>
<evidence type="ECO:0000313" key="3">
    <source>
        <dbReference type="Proteomes" id="UP001519292"/>
    </source>
</evidence>
<feature type="signal peptide" evidence="1">
    <location>
        <begin position="1"/>
        <end position="30"/>
    </location>
</feature>
<gene>
    <name evidence="2" type="ORF">J2Z60_000627</name>
</gene>
<accession>A0ABS4MCX8</accession>
<evidence type="ECO:0000256" key="1">
    <source>
        <dbReference type="SAM" id="SignalP"/>
    </source>
</evidence>
<reference evidence="2 3" key="1">
    <citation type="submission" date="2021-03" db="EMBL/GenBank/DDBJ databases">
        <title>Genomic Encyclopedia of Type Strains, Phase IV (KMG-IV): sequencing the most valuable type-strain genomes for metagenomic binning, comparative biology and taxonomic classification.</title>
        <authorList>
            <person name="Goeker M."/>
        </authorList>
    </citation>
    <scope>NUCLEOTIDE SEQUENCE [LARGE SCALE GENOMIC DNA]</scope>
    <source>
        <strain evidence="2 3">DSM 101872</strain>
    </source>
</reference>